<dbReference type="EMBL" id="MU853664">
    <property type="protein sequence ID" value="KAK4139420.1"/>
    <property type="molecule type" value="Genomic_DNA"/>
</dbReference>
<reference evidence="1" key="2">
    <citation type="submission" date="2023-05" db="EMBL/GenBank/DDBJ databases">
        <authorList>
            <consortium name="Lawrence Berkeley National Laboratory"/>
            <person name="Steindorff A."/>
            <person name="Hensen N."/>
            <person name="Bonometti L."/>
            <person name="Westerberg I."/>
            <person name="Brannstrom I.O."/>
            <person name="Guillou S."/>
            <person name="Cros-Aarteil S."/>
            <person name="Calhoun S."/>
            <person name="Haridas S."/>
            <person name="Kuo A."/>
            <person name="Mondo S."/>
            <person name="Pangilinan J."/>
            <person name="Riley R."/>
            <person name="Labutti K."/>
            <person name="Andreopoulos B."/>
            <person name="Lipzen A."/>
            <person name="Chen C."/>
            <person name="Yanf M."/>
            <person name="Daum C."/>
            <person name="Ng V."/>
            <person name="Clum A."/>
            <person name="Ohm R."/>
            <person name="Martin F."/>
            <person name="Silar P."/>
            <person name="Natvig D."/>
            <person name="Lalanne C."/>
            <person name="Gautier V."/>
            <person name="Ament-Velasquez S.L."/>
            <person name="Kruys A."/>
            <person name="Hutchinson M.I."/>
            <person name="Powell A.J."/>
            <person name="Barry K."/>
            <person name="Miller A.N."/>
            <person name="Grigoriev I.V."/>
            <person name="Debuchy R."/>
            <person name="Gladieux P."/>
            <person name="Thoren M.H."/>
            <person name="Johannesson H."/>
        </authorList>
    </citation>
    <scope>NUCLEOTIDE SEQUENCE</scope>
    <source>
        <strain evidence="1">CBS 141.50</strain>
    </source>
</reference>
<dbReference type="RefSeq" id="XP_062632791.1">
    <property type="nucleotide sequence ID" value="XM_062778649.1"/>
</dbReference>
<accession>A0AAN6UUX1</accession>
<sequence>MDPLPPPPIATAIPDALLRTVYASDQAMYPVALSYDRLYSWANACPELCVCFRYPPAPREVLLSPENDDHVNDGDGTDGDGIVGVIIVLPLRRQYWERLLDGRLKEPDVEPGEMFPGSSLGGDGQENGMGRVVEEEVGLHVYHIEKFGAFNESMKGQRFSEFALAEVAARARLKPGWNVIGISALTATQDGKRTFERLGFSPTGYRELFVAKYPGQSPRESGSDTQQLRMVCLSPGQGTHLDQAIDGGAIVTMSEMTLRYEL</sequence>
<dbReference type="GeneID" id="87815262"/>
<reference evidence="1" key="1">
    <citation type="journal article" date="2023" name="Mol. Phylogenet. Evol.">
        <title>Genome-scale phylogeny and comparative genomics of the fungal order Sordariales.</title>
        <authorList>
            <person name="Hensen N."/>
            <person name="Bonometti L."/>
            <person name="Westerberg I."/>
            <person name="Brannstrom I.O."/>
            <person name="Guillou S."/>
            <person name="Cros-Aarteil S."/>
            <person name="Calhoun S."/>
            <person name="Haridas S."/>
            <person name="Kuo A."/>
            <person name="Mondo S."/>
            <person name="Pangilinan J."/>
            <person name="Riley R."/>
            <person name="LaButti K."/>
            <person name="Andreopoulos B."/>
            <person name="Lipzen A."/>
            <person name="Chen C."/>
            <person name="Yan M."/>
            <person name="Daum C."/>
            <person name="Ng V."/>
            <person name="Clum A."/>
            <person name="Steindorff A."/>
            <person name="Ohm R.A."/>
            <person name="Martin F."/>
            <person name="Silar P."/>
            <person name="Natvig D.O."/>
            <person name="Lalanne C."/>
            <person name="Gautier V."/>
            <person name="Ament-Velasquez S.L."/>
            <person name="Kruys A."/>
            <person name="Hutchinson M.I."/>
            <person name="Powell A.J."/>
            <person name="Barry K."/>
            <person name="Miller A.N."/>
            <person name="Grigoriev I.V."/>
            <person name="Debuchy R."/>
            <person name="Gladieux P."/>
            <person name="Hiltunen Thoren M."/>
            <person name="Johannesson H."/>
        </authorList>
    </citation>
    <scope>NUCLEOTIDE SEQUENCE</scope>
    <source>
        <strain evidence="1">CBS 141.50</strain>
    </source>
</reference>
<comment type="caution">
    <text evidence="1">The sequence shown here is derived from an EMBL/GenBank/DDBJ whole genome shotgun (WGS) entry which is preliminary data.</text>
</comment>
<organism evidence="1 2">
    <name type="scientific">Dichotomopilus funicola</name>
    <dbReference type="NCBI Taxonomy" id="1934379"/>
    <lineage>
        <taxon>Eukaryota</taxon>
        <taxon>Fungi</taxon>
        <taxon>Dikarya</taxon>
        <taxon>Ascomycota</taxon>
        <taxon>Pezizomycotina</taxon>
        <taxon>Sordariomycetes</taxon>
        <taxon>Sordariomycetidae</taxon>
        <taxon>Sordariales</taxon>
        <taxon>Chaetomiaceae</taxon>
        <taxon>Dichotomopilus</taxon>
    </lineage>
</organism>
<gene>
    <name evidence="1" type="ORF">C8A04DRAFT_15876</name>
</gene>
<name>A0AAN6UUX1_9PEZI</name>
<dbReference type="AlphaFoldDB" id="A0AAN6UUX1"/>
<evidence type="ECO:0000313" key="1">
    <source>
        <dbReference type="EMBL" id="KAK4139420.1"/>
    </source>
</evidence>
<protein>
    <submittedName>
        <fullName evidence="1">Uncharacterized protein</fullName>
    </submittedName>
</protein>
<dbReference type="Proteomes" id="UP001302676">
    <property type="component" value="Unassembled WGS sequence"/>
</dbReference>
<proteinExistence type="predicted"/>
<evidence type="ECO:0000313" key="2">
    <source>
        <dbReference type="Proteomes" id="UP001302676"/>
    </source>
</evidence>
<keyword evidence="2" id="KW-1185">Reference proteome</keyword>